<dbReference type="AlphaFoldDB" id="A0AAV4AYL5"/>
<protein>
    <submittedName>
        <fullName evidence="1">Reverse transcriptase</fullName>
    </submittedName>
</protein>
<proteinExistence type="predicted"/>
<organism evidence="1 2">
    <name type="scientific">Plakobranchus ocellatus</name>
    <dbReference type="NCBI Taxonomy" id="259542"/>
    <lineage>
        <taxon>Eukaryota</taxon>
        <taxon>Metazoa</taxon>
        <taxon>Spiralia</taxon>
        <taxon>Lophotrochozoa</taxon>
        <taxon>Mollusca</taxon>
        <taxon>Gastropoda</taxon>
        <taxon>Heterobranchia</taxon>
        <taxon>Euthyneura</taxon>
        <taxon>Panpulmonata</taxon>
        <taxon>Sacoglossa</taxon>
        <taxon>Placobranchoidea</taxon>
        <taxon>Plakobranchidae</taxon>
        <taxon>Plakobranchus</taxon>
    </lineage>
</organism>
<keyword evidence="2" id="KW-1185">Reference proteome</keyword>
<dbReference type="GO" id="GO:0003964">
    <property type="term" value="F:RNA-directed DNA polymerase activity"/>
    <property type="evidence" value="ECO:0007669"/>
    <property type="project" value="UniProtKB-KW"/>
</dbReference>
<gene>
    <name evidence="1" type="ORF">PoB_003813100</name>
</gene>
<keyword evidence="1" id="KW-0808">Transferase</keyword>
<keyword evidence="1" id="KW-0695">RNA-directed DNA polymerase</keyword>
<sequence>MKQVVLPKLFGRYVMSVVCEPITGARLGIRRTKECPEQLLLIRDSWGCGKILPVPQYVSANGGAARVNTFCPVRAALRENYTWLHAYLEGVVDERDPGARCEFKLRVLNLRKQIDDTVRIAREELQKDQIKHKHHYDRTARRRKFCVGDKVLIFLLTESNNLLMQWK</sequence>
<comment type="caution">
    <text evidence="1">The sequence shown here is derived from an EMBL/GenBank/DDBJ whole genome shotgun (WGS) entry which is preliminary data.</text>
</comment>
<accession>A0AAV4AYL5</accession>
<dbReference type="EMBL" id="BLXT01004325">
    <property type="protein sequence ID" value="GFO11626.1"/>
    <property type="molecule type" value="Genomic_DNA"/>
</dbReference>
<keyword evidence="1" id="KW-0548">Nucleotidyltransferase</keyword>
<evidence type="ECO:0000313" key="2">
    <source>
        <dbReference type="Proteomes" id="UP000735302"/>
    </source>
</evidence>
<reference evidence="1 2" key="1">
    <citation type="journal article" date="2021" name="Elife">
        <title>Chloroplast acquisition without the gene transfer in kleptoplastic sea slugs, Plakobranchus ocellatus.</title>
        <authorList>
            <person name="Maeda T."/>
            <person name="Takahashi S."/>
            <person name="Yoshida T."/>
            <person name="Shimamura S."/>
            <person name="Takaki Y."/>
            <person name="Nagai Y."/>
            <person name="Toyoda A."/>
            <person name="Suzuki Y."/>
            <person name="Arimoto A."/>
            <person name="Ishii H."/>
            <person name="Satoh N."/>
            <person name="Nishiyama T."/>
            <person name="Hasebe M."/>
            <person name="Maruyama T."/>
            <person name="Minagawa J."/>
            <person name="Obokata J."/>
            <person name="Shigenobu S."/>
        </authorList>
    </citation>
    <scope>NUCLEOTIDE SEQUENCE [LARGE SCALE GENOMIC DNA]</scope>
</reference>
<dbReference type="Proteomes" id="UP000735302">
    <property type="component" value="Unassembled WGS sequence"/>
</dbReference>
<evidence type="ECO:0000313" key="1">
    <source>
        <dbReference type="EMBL" id="GFO11626.1"/>
    </source>
</evidence>
<name>A0AAV4AYL5_9GAST</name>